<feature type="region of interest" description="Disordered" evidence="12">
    <location>
        <begin position="633"/>
        <end position="654"/>
    </location>
</feature>
<gene>
    <name evidence="14" type="primary">SLC5A8_2</name>
    <name evidence="14" type="ORF">CHARACLAT_014082</name>
</gene>
<feature type="transmembrane region" description="Helical" evidence="13">
    <location>
        <begin position="111"/>
        <end position="131"/>
    </location>
</feature>
<proteinExistence type="inferred from homology"/>
<dbReference type="InterPro" id="IPR038377">
    <property type="entry name" value="Na/Glc_symporter_sf"/>
</dbReference>
<keyword evidence="9 13" id="KW-0472">Membrane</keyword>
<feature type="region of interest" description="Disordered" evidence="12">
    <location>
        <begin position="593"/>
        <end position="614"/>
    </location>
</feature>
<dbReference type="NCBIfam" id="TIGR00813">
    <property type="entry name" value="sss"/>
    <property type="match status" value="1"/>
</dbReference>
<comment type="caution">
    <text evidence="14">The sequence shown here is derived from an EMBL/GenBank/DDBJ whole genome shotgun (WGS) entry which is preliminary data.</text>
</comment>
<feature type="transmembrane region" description="Helical" evidence="13">
    <location>
        <begin position="274"/>
        <end position="295"/>
    </location>
</feature>
<feature type="transmembrane region" description="Helical" evidence="13">
    <location>
        <begin position="32"/>
        <end position="57"/>
    </location>
</feature>
<dbReference type="Gene3D" id="1.20.1730.10">
    <property type="entry name" value="Sodium/glucose cotransporter"/>
    <property type="match status" value="1"/>
</dbReference>
<evidence type="ECO:0000256" key="13">
    <source>
        <dbReference type="SAM" id="Phobius"/>
    </source>
</evidence>
<name>A0ABU7CXG4_9TELE</name>
<evidence type="ECO:0000256" key="8">
    <source>
        <dbReference type="ARBA" id="ARBA00023065"/>
    </source>
</evidence>
<accession>A0ABU7CXG4</accession>
<evidence type="ECO:0000313" key="14">
    <source>
        <dbReference type="EMBL" id="MED6267621.1"/>
    </source>
</evidence>
<evidence type="ECO:0000256" key="1">
    <source>
        <dbReference type="ARBA" id="ARBA00004651"/>
    </source>
</evidence>
<evidence type="ECO:0000313" key="15">
    <source>
        <dbReference type="Proteomes" id="UP001352852"/>
    </source>
</evidence>
<keyword evidence="3" id="KW-0813">Transport</keyword>
<dbReference type="Pfam" id="PF00474">
    <property type="entry name" value="SSF"/>
    <property type="match status" value="1"/>
</dbReference>
<evidence type="ECO:0000256" key="4">
    <source>
        <dbReference type="ARBA" id="ARBA00022475"/>
    </source>
</evidence>
<comment type="subcellular location">
    <subcellularLocation>
        <location evidence="1">Cell membrane</location>
        <topology evidence="1">Multi-pass membrane protein</topology>
    </subcellularLocation>
</comment>
<sequence length="794" mass="86427">MTAVPVAMSLTASFMSGITVIGTPAEAYRFGTAFWLFGFSYAIMSVITAELFVPLFYRLAITSAYEYLELRFNRIIRLIGTSMYIVQTALYTGLVIYAPALALNHITGLDLWGVLVATGAVCIIYCTLGGLKAVIWTDVLQMVIMLAGFVAVIARGAVIQGGLSTIWEDAGQGGRLEAFDFDPDPLKRHTFWTIVIGGSIMWVSIYSINQSQVQRYISCKTLGHAKLSLYVNMVGLWVTVSLAVFSGLTMYSIYKNCDPLSNGDISTSDQLLPYLVMDILAAYPGIPGLFVAAAYSGTLSTVSSSINALVAVTVEDYIFPFYKDFTQKQVTWMNMGLSVFFGGLCIGMAGVASAMGSVLQAALSIFGMISGPLLGLYLLGMLFRTANSKGGLGGLIIGLVLTLWVGIGAQLYPPTTDKTNLLHTSTAGCNKTMDRNSTTAAPWTSPTILTPKPDFRPPLADTWYSLSYVYFSLFGMLTTIIAGLLLSIITGGCKQKKMNSDLFVRKSDLIWFRGCRNSKRAKSQACRSRLRTKELNKVCFRSFLQNKDLRAMETIVARLICYLLVLSFEVAHVENQKVTTSLNPGSNLTEFTTTSTLSNSTGAPTTFSNSTGDAAKYTSTKQKNETFTTVAATENTSQHQTSQSASSLTSPTPTRKYSTLTITTQTIQTATHVISTSDTSMNSTVNSSPTITSAYSVNTTEGLRLNIPERNMTIIFSAMLGLFAVAVVMIMFYKCKHKIQYLHQPVTTTDDTDGFVADDDALVISGGLYDGHPIYDNIPPPPAEQSQFHLEFLR</sequence>
<comment type="similarity">
    <text evidence="2 11">Belongs to the sodium:solute symporter (SSF) (TC 2.A.21) family.</text>
</comment>
<keyword evidence="5 13" id="KW-0812">Transmembrane</keyword>
<feature type="compositionally biased region" description="Low complexity" evidence="12">
    <location>
        <begin position="636"/>
        <end position="654"/>
    </location>
</feature>
<evidence type="ECO:0000256" key="10">
    <source>
        <dbReference type="ARBA" id="ARBA00023201"/>
    </source>
</evidence>
<evidence type="ECO:0000256" key="2">
    <source>
        <dbReference type="ARBA" id="ARBA00006434"/>
    </source>
</evidence>
<protein>
    <submittedName>
        <fullName evidence="14">Sodium-coupled monocarboxylate transporter 1</fullName>
    </submittedName>
</protein>
<dbReference type="PROSITE" id="PS50283">
    <property type="entry name" value="NA_SOLUT_SYMP_3"/>
    <property type="match status" value="1"/>
</dbReference>
<feature type="transmembrane region" description="Helical" evidence="13">
    <location>
        <begin position="714"/>
        <end position="733"/>
    </location>
</feature>
<dbReference type="InterPro" id="IPR001734">
    <property type="entry name" value="Na/solute_symporter"/>
</dbReference>
<dbReference type="InterPro" id="IPR051163">
    <property type="entry name" value="Sodium:Solute_Symporter_SSF"/>
</dbReference>
<evidence type="ECO:0000256" key="11">
    <source>
        <dbReference type="RuleBase" id="RU362091"/>
    </source>
</evidence>
<reference evidence="14 15" key="1">
    <citation type="submission" date="2021-06" db="EMBL/GenBank/DDBJ databases">
        <authorList>
            <person name="Palmer J.M."/>
        </authorList>
    </citation>
    <scope>NUCLEOTIDE SEQUENCE [LARGE SCALE GENOMIC DNA]</scope>
    <source>
        <strain evidence="14 15">CL_MEX2019</strain>
        <tissue evidence="14">Muscle</tissue>
    </source>
</reference>
<feature type="transmembrane region" description="Helical" evidence="13">
    <location>
        <begin position="468"/>
        <end position="489"/>
    </location>
</feature>
<feature type="transmembrane region" description="Helical" evidence="13">
    <location>
        <begin position="189"/>
        <end position="208"/>
    </location>
</feature>
<feature type="transmembrane region" description="Helical" evidence="13">
    <location>
        <begin position="332"/>
        <end position="352"/>
    </location>
</feature>
<feature type="transmembrane region" description="Helical" evidence="13">
    <location>
        <begin position="391"/>
        <end position="412"/>
    </location>
</feature>
<feature type="transmembrane region" description="Helical" evidence="13">
    <location>
        <begin position="143"/>
        <end position="167"/>
    </location>
</feature>
<dbReference type="PANTHER" id="PTHR42985">
    <property type="entry name" value="SODIUM-COUPLED MONOCARBOXYLATE TRANSPORTER"/>
    <property type="match status" value="1"/>
</dbReference>
<keyword evidence="10" id="KW-0739">Sodium transport</keyword>
<dbReference type="Proteomes" id="UP001352852">
    <property type="component" value="Unassembled WGS sequence"/>
</dbReference>
<keyword evidence="7" id="KW-0915">Sodium</keyword>
<keyword evidence="8" id="KW-0406">Ion transport</keyword>
<feature type="transmembrane region" description="Helical" evidence="13">
    <location>
        <begin position="358"/>
        <end position="379"/>
    </location>
</feature>
<keyword evidence="6 13" id="KW-1133">Transmembrane helix</keyword>
<keyword evidence="4" id="KW-1003">Cell membrane</keyword>
<dbReference type="EMBL" id="JAHUTJ010009237">
    <property type="protein sequence ID" value="MED6267621.1"/>
    <property type="molecule type" value="Genomic_DNA"/>
</dbReference>
<evidence type="ECO:0000256" key="3">
    <source>
        <dbReference type="ARBA" id="ARBA00022448"/>
    </source>
</evidence>
<evidence type="ECO:0000256" key="5">
    <source>
        <dbReference type="ARBA" id="ARBA00022692"/>
    </source>
</evidence>
<evidence type="ECO:0000256" key="7">
    <source>
        <dbReference type="ARBA" id="ARBA00023053"/>
    </source>
</evidence>
<feature type="transmembrane region" description="Helical" evidence="13">
    <location>
        <begin position="229"/>
        <end position="254"/>
    </location>
</feature>
<evidence type="ECO:0000256" key="6">
    <source>
        <dbReference type="ARBA" id="ARBA00022989"/>
    </source>
</evidence>
<evidence type="ECO:0000256" key="9">
    <source>
        <dbReference type="ARBA" id="ARBA00023136"/>
    </source>
</evidence>
<evidence type="ECO:0000256" key="12">
    <source>
        <dbReference type="SAM" id="MobiDB-lite"/>
    </source>
</evidence>
<organism evidence="14 15">
    <name type="scientific">Characodon lateralis</name>
    <dbReference type="NCBI Taxonomy" id="208331"/>
    <lineage>
        <taxon>Eukaryota</taxon>
        <taxon>Metazoa</taxon>
        <taxon>Chordata</taxon>
        <taxon>Craniata</taxon>
        <taxon>Vertebrata</taxon>
        <taxon>Euteleostomi</taxon>
        <taxon>Actinopterygii</taxon>
        <taxon>Neopterygii</taxon>
        <taxon>Teleostei</taxon>
        <taxon>Neoteleostei</taxon>
        <taxon>Acanthomorphata</taxon>
        <taxon>Ovalentaria</taxon>
        <taxon>Atherinomorphae</taxon>
        <taxon>Cyprinodontiformes</taxon>
        <taxon>Goodeidae</taxon>
        <taxon>Characodon</taxon>
    </lineage>
</organism>
<feature type="transmembrane region" description="Helical" evidence="13">
    <location>
        <begin position="78"/>
        <end position="99"/>
    </location>
</feature>
<keyword evidence="15" id="KW-1185">Reference proteome</keyword>
<dbReference type="PANTHER" id="PTHR42985:SF25">
    <property type="entry name" value="SODIUM-COUPLED MONOCARBOXYLATE TRANSPORTER 1"/>
    <property type="match status" value="1"/>
</dbReference>